<dbReference type="InterPro" id="IPR035681">
    <property type="entry name" value="ComA-like_MBL"/>
</dbReference>
<dbReference type="Proteomes" id="UP000568888">
    <property type="component" value="Unassembled WGS sequence"/>
</dbReference>
<dbReference type="Pfam" id="PF03772">
    <property type="entry name" value="Competence"/>
    <property type="match status" value="1"/>
</dbReference>
<evidence type="ECO:0000256" key="1">
    <source>
        <dbReference type="ARBA" id="ARBA00004651"/>
    </source>
</evidence>
<dbReference type="InterPro" id="IPR004477">
    <property type="entry name" value="ComEC_N"/>
</dbReference>
<feature type="transmembrane region" description="Helical" evidence="6">
    <location>
        <begin position="277"/>
        <end position="295"/>
    </location>
</feature>
<dbReference type="InterPro" id="IPR001279">
    <property type="entry name" value="Metallo-B-lactamas"/>
</dbReference>
<dbReference type="NCBIfam" id="TIGR00360">
    <property type="entry name" value="ComEC_N-term"/>
    <property type="match status" value="1"/>
</dbReference>
<dbReference type="AlphaFoldDB" id="A0A6V8MXY1"/>
<feature type="transmembrane region" description="Helical" evidence="6">
    <location>
        <begin position="407"/>
        <end position="428"/>
    </location>
</feature>
<keyword evidence="3 6" id="KW-0812">Transmembrane</keyword>
<dbReference type="InterPro" id="IPR025405">
    <property type="entry name" value="DUF4131"/>
</dbReference>
<accession>A0A6V8MXY1</accession>
<dbReference type="SUPFAM" id="SSF56281">
    <property type="entry name" value="Metallo-hydrolase/oxidoreductase"/>
    <property type="match status" value="1"/>
</dbReference>
<dbReference type="GO" id="GO:0005886">
    <property type="term" value="C:plasma membrane"/>
    <property type="evidence" value="ECO:0007669"/>
    <property type="project" value="UniProtKB-SubCell"/>
</dbReference>
<protein>
    <submittedName>
        <fullName evidence="8">DNA internalization-related competence protein ComEC/Rec2</fullName>
    </submittedName>
</protein>
<feature type="transmembrane region" description="Helical" evidence="6">
    <location>
        <begin position="301"/>
        <end position="318"/>
    </location>
</feature>
<feature type="transmembrane region" description="Helical" evidence="6">
    <location>
        <begin position="378"/>
        <end position="401"/>
    </location>
</feature>
<dbReference type="SMART" id="SM00849">
    <property type="entry name" value="Lactamase_B"/>
    <property type="match status" value="1"/>
</dbReference>
<dbReference type="NCBIfam" id="TIGR00361">
    <property type="entry name" value="ComEC_Rec2"/>
    <property type="match status" value="1"/>
</dbReference>
<evidence type="ECO:0000313" key="8">
    <source>
        <dbReference type="EMBL" id="GFO64684.1"/>
    </source>
</evidence>
<gene>
    <name evidence="8" type="ORF">GMPD_26030</name>
</gene>
<feature type="transmembrane region" description="Helical" evidence="6">
    <location>
        <begin position="325"/>
        <end position="344"/>
    </location>
</feature>
<dbReference type="PANTHER" id="PTHR30619">
    <property type="entry name" value="DNA INTERNALIZATION/COMPETENCE PROTEIN COMEC/REC2"/>
    <property type="match status" value="1"/>
</dbReference>
<comment type="caution">
    <text evidence="8">The sequence shown here is derived from an EMBL/GenBank/DDBJ whole genome shotgun (WGS) entry which is preliminary data.</text>
</comment>
<keyword evidence="4 6" id="KW-1133">Transmembrane helix</keyword>
<comment type="subcellular location">
    <subcellularLocation>
        <location evidence="1">Cell membrane</location>
        <topology evidence="1">Multi-pass membrane protein</topology>
    </subcellularLocation>
</comment>
<dbReference type="InterPro" id="IPR036866">
    <property type="entry name" value="RibonucZ/Hydroxyglut_hydro"/>
</dbReference>
<feature type="domain" description="Metallo-beta-lactamase" evidence="7">
    <location>
        <begin position="532"/>
        <end position="736"/>
    </location>
</feature>
<feature type="transmembrane region" description="Helical" evidence="6">
    <location>
        <begin position="47"/>
        <end position="66"/>
    </location>
</feature>
<organism evidence="8 9">
    <name type="scientific">Geomonas paludis</name>
    <dbReference type="NCBI Taxonomy" id="2740185"/>
    <lineage>
        <taxon>Bacteria</taxon>
        <taxon>Pseudomonadati</taxon>
        <taxon>Thermodesulfobacteriota</taxon>
        <taxon>Desulfuromonadia</taxon>
        <taxon>Geobacterales</taxon>
        <taxon>Geobacteraceae</taxon>
        <taxon>Geomonas</taxon>
    </lineage>
</organism>
<dbReference type="GO" id="GO:0030420">
    <property type="term" value="P:establishment of competence for transformation"/>
    <property type="evidence" value="ECO:0007669"/>
    <property type="project" value="InterPro"/>
</dbReference>
<evidence type="ECO:0000256" key="5">
    <source>
        <dbReference type="ARBA" id="ARBA00023136"/>
    </source>
</evidence>
<evidence type="ECO:0000259" key="7">
    <source>
        <dbReference type="SMART" id="SM00849"/>
    </source>
</evidence>
<evidence type="ECO:0000256" key="6">
    <source>
        <dbReference type="SAM" id="Phobius"/>
    </source>
</evidence>
<dbReference type="Gene3D" id="3.60.15.10">
    <property type="entry name" value="Ribonuclease Z/Hydroxyacylglutathione hydrolase-like"/>
    <property type="match status" value="1"/>
</dbReference>
<feature type="transmembrane region" description="Helical" evidence="6">
    <location>
        <begin position="23"/>
        <end position="40"/>
    </location>
</feature>
<reference evidence="9" key="1">
    <citation type="submission" date="2020-06" db="EMBL/GenBank/DDBJ databases">
        <title>Draft genomic sequecing of Geomonas sp. Red736.</title>
        <authorList>
            <person name="Itoh H."/>
            <person name="Xu Z.X."/>
            <person name="Ushijima N."/>
            <person name="Masuda Y."/>
            <person name="Shiratori Y."/>
            <person name="Senoo K."/>
        </authorList>
    </citation>
    <scope>NUCLEOTIDE SEQUENCE [LARGE SCALE GENOMIC DNA]</scope>
    <source>
        <strain evidence="9">Red736</strain>
    </source>
</reference>
<dbReference type="CDD" id="cd07731">
    <property type="entry name" value="ComA-like_MBL-fold"/>
    <property type="match status" value="1"/>
</dbReference>
<feature type="transmembrane region" description="Helical" evidence="6">
    <location>
        <begin position="350"/>
        <end position="366"/>
    </location>
</feature>
<keyword evidence="2" id="KW-1003">Cell membrane</keyword>
<dbReference type="InterPro" id="IPR052159">
    <property type="entry name" value="Competence_DNA_uptake"/>
</dbReference>
<name>A0A6V8MXY1_9BACT</name>
<sequence>MLVPLAALIAGLATTDLLDTFPPTWCLGALLGLTLAASFLRSRYPFLMALALLFFVWGQLSLQPFLRPTPGLERFASDRLVAIQGVLDARPEPGSTGGSRVYLQVKRVSVDGREQSASGRLLVFVKEGRAALHIGDRIKLSSRLRVPRNLGLPGESDWVRRLAYQQVHVTGFVLTADDLVLLRAGEGWLHDIDLLAERLGRFIVKVEPGAEGGVLKALLLGDRGDVPEQLQEAFARSGVNHILSISGFHVGIVFLSLCQFLYYLARRSEWLALHLKLRPLVMLASLPMVVFYLFLSGQAPATLRSVLMICVVVAALQMKREVDPVHTIMLAACAILFAAPQIAFDVSFQLSFLAIWGLSVLTPTLPNPQHKAGRMGRWVLLVVVASAAAIIATSVHVAYYFQRVSLVGLLANLLVVPLMGYGAVVLGFSALVLSCLWQAPATVLLHLAAMLVRWSDQVVEQLFHAPVFTGYVPTRLDLLLACLVLCTITFFKSRGWRCTTVMALLAILVVRAAPAAQANDGNMRVYFLSVGQGDAALVHLPDGKWMLVDGGGNATDTDTRVGSRLLLPALRALSVRRIDYLVLSHGHPDHLQGVLYLAANFEVGQFVVHRETLAAPELQQLKWVLAARAVTVRQLGGDLTPLQVGGALLEPLWPVVGQAPQSDANATSLVFRLVHGRSSILFTGDTGMREERELLDRGVVQRCSLLKVAHHGSRYSSCEPFVAAVRPAAAIISAGHGNAFRLPAADTLDTLQSHGVRIYRTDLEGTIEAVCKADGDVILSAPYGHFN</sequence>
<evidence type="ECO:0000256" key="4">
    <source>
        <dbReference type="ARBA" id="ARBA00022989"/>
    </source>
</evidence>
<feature type="transmembrane region" description="Helical" evidence="6">
    <location>
        <begin position="242"/>
        <end position="265"/>
    </location>
</feature>
<proteinExistence type="predicted"/>
<dbReference type="PANTHER" id="PTHR30619:SF1">
    <property type="entry name" value="RECOMBINATION PROTEIN 2"/>
    <property type="match status" value="1"/>
</dbReference>
<evidence type="ECO:0000256" key="2">
    <source>
        <dbReference type="ARBA" id="ARBA00022475"/>
    </source>
</evidence>
<evidence type="ECO:0000313" key="9">
    <source>
        <dbReference type="Proteomes" id="UP000568888"/>
    </source>
</evidence>
<dbReference type="Pfam" id="PF00753">
    <property type="entry name" value="Lactamase_B"/>
    <property type="match status" value="1"/>
</dbReference>
<dbReference type="InterPro" id="IPR004797">
    <property type="entry name" value="Competence_ComEC/Rec2"/>
</dbReference>
<dbReference type="EMBL" id="BLXY01000004">
    <property type="protein sequence ID" value="GFO64684.1"/>
    <property type="molecule type" value="Genomic_DNA"/>
</dbReference>
<keyword evidence="5 6" id="KW-0472">Membrane</keyword>
<feature type="transmembrane region" description="Helical" evidence="6">
    <location>
        <begin position="498"/>
        <end position="516"/>
    </location>
</feature>
<evidence type="ECO:0000256" key="3">
    <source>
        <dbReference type="ARBA" id="ARBA00022692"/>
    </source>
</evidence>
<dbReference type="Pfam" id="PF13567">
    <property type="entry name" value="DUF4131"/>
    <property type="match status" value="1"/>
</dbReference>